<dbReference type="OrthoDB" id="5340910at2759"/>
<dbReference type="KEGG" id="pic:PICST_29077"/>
<feature type="domain" description="SH3" evidence="5">
    <location>
        <begin position="349"/>
        <end position="418"/>
    </location>
</feature>
<dbReference type="STRING" id="322104.A3GHR4"/>
<dbReference type="Gene3D" id="2.30.30.40">
    <property type="entry name" value="SH3 Domains"/>
    <property type="match status" value="1"/>
</dbReference>
<keyword evidence="4" id="KW-1133">Transmembrane helix</keyword>
<feature type="compositionally biased region" description="Low complexity" evidence="3">
    <location>
        <begin position="89"/>
        <end position="105"/>
    </location>
</feature>
<dbReference type="eggNOG" id="ENOG502QVI6">
    <property type="taxonomic scope" value="Eukaryota"/>
</dbReference>
<reference evidence="6 7" key="1">
    <citation type="journal article" date="2007" name="Nat. Biotechnol.">
        <title>Genome sequence of the lignocellulose-bioconverting and xylose-fermenting yeast Pichia stipitis.</title>
        <authorList>
            <person name="Jeffries T.W."/>
            <person name="Grigoriev I.V."/>
            <person name="Grimwood J."/>
            <person name="Laplaza J.M."/>
            <person name="Aerts A."/>
            <person name="Salamov A."/>
            <person name="Schmutz J."/>
            <person name="Lindquist E."/>
            <person name="Dehal P."/>
            <person name="Shapiro H."/>
            <person name="Jin Y.S."/>
            <person name="Passoth V."/>
            <person name="Richardson P.M."/>
        </authorList>
    </citation>
    <scope>NUCLEOTIDE SEQUENCE [LARGE SCALE GENOMIC DNA]</scope>
    <source>
        <strain evidence="7">ATCC 58785 / CBS 6054 / NBRC 10063 / NRRL Y-11545</strain>
    </source>
</reference>
<evidence type="ECO:0000256" key="4">
    <source>
        <dbReference type="SAM" id="Phobius"/>
    </source>
</evidence>
<dbReference type="HOGENOM" id="CLU_719602_0_0_1"/>
<evidence type="ECO:0000313" key="7">
    <source>
        <dbReference type="Proteomes" id="UP000002258"/>
    </source>
</evidence>
<dbReference type="GeneID" id="4851813"/>
<feature type="transmembrane region" description="Helical" evidence="4">
    <location>
        <begin position="125"/>
        <end position="149"/>
    </location>
</feature>
<evidence type="ECO:0000256" key="3">
    <source>
        <dbReference type="SAM" id="MobiDB-lite"/>
    </source>
</evidence>
<evidence type="ECO:0000256" key="1">
    <source>
        <dbReference type="ARBA" id="ARBA00022443"/>
    </source>
</evidence>
<evidence type="ECO:0000256" key="2">
    <source>
        <dbReference type="PROSITE-ProRule" id="PRU00192"/>
    </source>
</evidence>
<dbReference type="Proteomes" id="UP000002258">
    <property type="component" value="Chromosome 1"/>
</dbReference>
<dbReference type="SUPFAM" id="SSF50044">
    <property type="entry name" value="SH3-domain"/>
    <property type="match status" value="1"/>
</dbReference>
<evidence type="ECO:0000313" key="6">
    <source>
        <dbReference type="EMBL" id="EAZ62865.2"/>
    </source>
</evidence>
<protein>
    <recommendedName>
        <fullName evidence="5">SH3 domain-containing protein</fullName>
    </recommendedName>
</protein>
<keyword evidence="4" id="KW-0472">Membrane</keyword>
<dbReference type="EMBL" id="AAVQ01000002">
    <property type="protein sequence ID" value="EAZ62865.2"/>
    <property type="molecule type" value="Genomic_DNA"/>
</dbReference>
<feature type="compositionally biased region" description="Low complexity" evidence="3">
    <location>
        <begin position="64"/>
        <end position="80"/>
    </location>
</feature>
<comment type="caution">
    <text evidence="6">The sequence shown here is derived from an EMBL/GenBank/DDBJ whole genome shotgun (WGS) entry which is preliminary data.</text>
</comment>
<name>A3GHR4_PICST</name>
<accession>A3GHR4</accession>
<keyword evidence="1 2" id="KW-0728">SH3 domain</keyword>
<feature type="region of interest" description="Disordered" evidence="3">
    <location>
        <begin position="64"/>
        <end position="105"/>
    </location>
</feature>
<evidence type="ECO:0000259" key="5">
    <source>
        <dbReference type="PROSITE" id="PS50002"/>
    </source>
</evidence>
<organism evidence="6 7">
    <name type="scientific">Scheffersomyces stipitis (strain ATCC 58785 / CBS 6054 / NBRC 10063 / NRRL Y-11545)</name>
    <name type="common">Yeast</name>
    <name type="synonym">Pichia stipitis</name>
    <dbReference type="NCBI Taxonomy" id="322104"/>
    <lineage>
        <taxon>Eukaryota</taxon>
        <taxon>Fungi</taxon>
        <taxon>Dikarya</taxon>
        <taxon>Ascomycota</taxon>
        <taxon>Saccharomycotina</taxon>
        <taxon>Pichiomycetes</taxon>
        <taxon>Debaryomycetaceae</taxon>
        <taxon>Scheffersomyces</taxon>
    </lineage>
</organism>
<dbReference type="AlphaFoldDB" id="A3GHR4"/>
<dbReference type="RefSeq" id="XP_001386888.2">
    <property type="nucleotide sequence ID" value="XM_001386851.1"/>
</dbReference>
<dbReference type="PROSITE" id="PS50002">
    <property type="entry name" value="SH3"/>
    <property type="match status" value="1"/>
</dbReference>
<keyword evidence="4" id="KW-0812">Transmembrane</keyword>
<dbReference type="InterPro" id="IPR036028">
    <property type="entry name" value="SH3-like_dom_sf"/>
</dbReference>
<dbReference type="InterPro" id="IPR001452">
    <property type="entry name" value="SH3_domain"/>
</dbReference>
<keyword evidence="7" id="KW-1185">Reference proteome</keyword>
<sequence length="418" mass="46193">MGLTIIRRASPDDGDITILMTITSTYTLGDSETLPVSTPTSSKSTSIVYKTTTLVTSVTSKRSSTTTSSTFDHSSSLESSMFETETEDSSPISSNISNSSPSPSASNIALTLDRDVDGSGKSTKLGLAVGLPVSIFAVFLFVALGFFLLKRKSDKKMLEYENEYYSYPPDRSPITKLAKSRIQPTVSMVPENATKETQEAFDASSIYSTLHSTPRILPGPQRRAYRNSIGNFFKDRLSKVIKVQDIRMGEENSIDSRLNSHPNLSRSSMFMSPVFLKRFHLGKGANKETKNDANTIQPQLVPMPYSEQTIQLGPVGSRRDGRINRAKSKLTLPPIISNGENEQEEKPQEHQNVHVVVQDYRRKLNDELTIAVGQDVAVIGKIVDGWCKVRLLGRDIDFLQGKNSRIEGVVPAYCLQKL</sequence>
<dbReference type="InParanoid" id="A3GHR4"/>
<dbReference type="OMA" id="DTTIYMT"/>
<gene>
    <name evidence="6" type="ORF">PICST_29077</name>
</gene>
<proteinExistence type="predicted"/>